<sequence length="359" mass="38370">MAENYEYKEILSEMLAEVPDDLDKREGSIIYNTLAPAAVLIAQQNYQLGYLFNLLFADTATDIWLDRVVNDFGVTREAASNAIRQINLYDADGTPMDAALGARFMVEDITLKLTEKLETGKYKAEVEQTGTTGNLYGGDILPTDNINGLGRAELVAQPLIPARDEETDDELRERFYSAIRRAPFGGNIADYEEKTLSIDGVGAVQVFSAVTEGVGNVGLVIGDEQGNTATEELVEEVQSLMGSDGTGIAPIFHTVTVKTSTNLPVNVTASVKLKTGTSFSVVKPVVEGAIQDYIEGVGFSDETVFHAKLVSDILNSHESIVDVGAVTINGSAGNLALSKTFASFQVPVVGAVAVSEVTS</sequence>
<feature type="domain" description="Baseplate J-like C-terminal" evidence="3">
    <location>
        <begin position="265"/>
        <end position="355"/>
    </location>
</feature>
<dbReference type="Pfam" id="PF26078">
    <property type="entry name" value="Baseplate_J_M"/>
    <property type="match status" value="1"/>
</dbReference>
<dbReference type="InterPro" id="IPR058530">
    <property type="entry name" value="Baseplate_J-like_C"/>
</dbReference>
<dbReference type="InterPro" id="IPR058531">
    <property type="entry name" value="Baseplate_J_M"/>
</dbReference>
<dbReference type="PANTHER" id="PTHR37829">
    <property type="entry name" value="PHAGE-LIKE ELEMENT PBSX PROTEIN XKDT"/>
    <property type="match status" value="1"/>
</dbReference>
<protein>
    <submittedName>
        <fullName evidence="4">Baseplate J/gp47 family protein</fullName>
    </submittedName>
</protein>
<dbReference type="EMBL" id="JACRST010000006">
    <property type="protein sequence ID" value="MBC8546445.1"/>
    <property type="molecule type" value="Genomic_DNA"/>
</dbReference>
<evidence type="ECO:0000259" key="3">
    <source>
        <dbReference type="Pfam" id="PF26079"/>
    </source>
</evidence>
<name>A0A926DWA5_9FIRM</name>
<evidence type="ECO:0000313" key="5">
    <source>
        <dbReference type="Proteomes" id="UP000653127"/>
    </source>
</evidence>
<dbReference type="PANTHER" id="PTHR37829:SF3">
    <property type="entry name" value="PROTEIN JAYE-RELATED"/>
    <property type="match status" value="1"/>
</dbReference>
<evidence type="ECO:0000256" key="1">
    <source>
        <dbReference type="ARBA" id="ARBA00038087"/>
    </source>
</evidence>
<evidence type="ECO:0000259" key="2">
    <source>
        <dbReference type="Pfam" id="PF26078"/>
    </source>
</evidence>
<proteinExistence type="inferred from homology"/>
<comment type="caution">
    <text evidence="4">The sequence shown here is derived from an EMBL/GenBank/DDBJ whole genome shotgun (WGS) entry which is preliminary data.</text>
</comment>
<comment type="similarity">
    <text evidence="1">Belongs to the Mu gp47/PBSX XkdT family.</text>
</comment>
<keyword evidence="5" id="KW-1185">Reference proteome</keyword>
<feature type="domain" description="Baseplate J-like central" evidence="2">
    <location>
        <begin position="183"/>
        <end position="258"/>
    </location>
</feature>
<dbReference type="Pfam" id="PF26079">
    <property type="entry name" value="Baseplate_J_C"/>
    <property type="match status" value="1"/>
</dbReference>
<accession>A0A926DWA5</accession>
<dbReference type="AlphaFoldDB" id="A0A926DWA5"/>
<gene>
    <name evidence="4" type="ORF">H8711_05795</name>
</gene>
<dbReference type="InterPro" id="IPR052399">
    <property type="entry name" value="Phage_Baseplate_Assmbl_Protein"/>
</dbReference>
<evidence type="ECO:0000313" key="4">
    <source>
        <dbReference type="EMBL" id="MBC8546445.1"/>
    </source>
</evidence>
<dbReference type="Proteomes" id="UP000653127">
    <property type="component" value="Unassembled WGS sequence"/>
</dbReference>
<organism evidence="4 5">
    <name type="scientific">Ligaoa zhengdingensis</name>
    <dbReference type="NCBI Taxonomy" id="2763658"/>
    <lineage>
        <taxon>Bacteria</taxon>
        <taxon>Bacillati</taxon>
        <taxon>Bacillota</taxon>
        <taxon>Clostridia</taxon>
        <taxon>Eubacteriales</taxon>
        <taxon>Oscillospiraceae</taxon>
        <taxon>Ligaoa</taxon>
    </lineage>
</organism>
<dbReference type="RefSeq" id="WP_249282524.1">
    <property type="nucleotide sequence ID" value="NZ_JACRST010000006.1"/>
</dbReference>
<reference evidence="4" key="1">
    <citation type="submission" date="2020-08" db="EMBL/GenBank/DDBJ databases">
        <title>Genome public.</title>
        <authorList>
            <person name="Liu C."/>
            <person name="Sun Q."/>
        </authorList>
    </citation>
    <scope>NUCLEOTIDE SEQUENCE</scope>
    <source>
        <strain evidence="4">NSJ-31</strain>
    </source>
</reference>